<dbReference type="RefSeq" id="WP_377467024.1">
    <property type="nucleotide sequence ID" value="NZ_JBHUOP010000004.1"/>
</dbReference>
<keyword evidence="1" id="KW-1133">Transmembrane helix</keyword>
<sequence>MTEPTVPASNPNAPDPSKPIVAKKGARTQFLSMVLVLEAFVILFGTIVAAKFVQVGHLNLSQTQVWTMCAVLMVLLIVASRMQKSPLGIYFGAVLQIPFLMTGRYMDMMYLVAVVFIAIWVASLWLGTKIDRERAAYDAAHPETAPNA</sequence>
<feature type="transmembrane region" description="Helical" evidence="1">
    <location>
        <begin position="64"/>
        <end position="80"/>
    </location>
</feature>
<keyword evidence="3" id="KW-1185">Reference proteome</keyword>
<name>A0ABW5XIL2_9MICO</name>
<reference evidence="3" key="1">
    <citation type="journal article" date="2019" name="Int. J. Syst. Evol. Microbiol.">
        <title>The Global Catalogue of Microorganisms (GCM) 10K type strain sequencing project: providing services to taxonomists for standard genome sequencing and annotation.</title>
        <authorList>
            <consortium name="The Broad Institute Genomics Platform"/>
            <consortium name="The Broad Institute Genome Sequencing Center for Infectious Disease"/>
            <person name="Wu L."/>
            <person name="Ma J."/>
        </authorList>
    </citation>
    <scope>NUCLEOTIDE SEQUENCE [LARGE SCALE GENOMIC DNA]</scope>
    <source>
        <strain evidence="3">KCTC 33576</strain>
    </source>
</reference>
<dbReference type="EMBL" id="JBHUOP010000004">
    <property type="protein sequence ID" value="MFD2841105.1"/>
    <property type="molecule type" value="Genomic_DNA"/>
</dbReference>
<keyword evidence="1" id="KW-0812">Transmembrane</keyword>
<dbReference type="Proteomes" id="UP001597391">
    <property type="component" value="Unassembled WGS sequence"/>
</dbReference>
<dbReference type="InterPro" id="IPR025327">
    <property type="entry name" value="DUF4233"/>
</dbReference>
<keyword evidence="1" id="KW-0472">Membrane</keyword>
<feature type="transmembrane region" description="Helical" evidence="1">
    <location>
        <begin position="109"/>
        <end position="127"/>
    </location>
</feature>
<evidence type="ECO:0000256" key="1">
    <source>
        <dbReference type="SAM" id="Phobius"/>
    </source>
</evidence>
<feature type="transmembrane region" description="Helical" evidence="1">
    <location>
        <begin position="87"/>
        <end position="103"/>
    </location>
</feature>
<dbReference type="Pfam" id="PF14017">
    <property type="entry name" value="DUF4233"/>
    <property type="match status" value="1"/>
</dbReference>
<evidence type="ECO:0000313" key="2">
    <source>
        <dbReference type="EMBL" id="MFD2841105.1"/>
    </source>
</evidence>
<protein>
    <submittedName>
        <fullName evidence="2">DUF4233 domain-containing protein</fullName>
    </submittedName>
</protein>
<feature type="transmembrane region" description="Helical" evidence="1">
    <location>
        <begin position="30"/>
        <end position="52"/>
    </location>
</feature>
<organism evidence="2 3">
    <name type="scientific">Populibacterium corticicola</name>
    <dbReference type="NCBI Taxonomy" id="1812826"/>
    <lineage>
        <taxon>Bacteria</taxon>
        <taxon>Bacillati</taxon>
        <taxon>Actinomycetota</taxon>
        <taxon>Actinomycetes</taxon>
        <taxon>Micrococcales</taxon>
        <taxon>Jonesiaceae</taxon>
        <taxon>Populibacterium</taxon>
    </lineage>
</organism>
<accession>A0ABW5XIL2</accession>
<proteinExistence type="predicted"/>
<comment type="caution">
    <text evidence="2">The sequence shown here is derived from an EMBL/GenBank/DDBJ whole genome shotgun (WGS) entry which is preliminary data.</text>
</comment>
<evidence type="ECO:0000313" key="3">
    <source>
        <dbReference type="Proteomes" id="UP001597391"/>
    </source>
</evidence>
<gene>
    <name evidence="2" type="ORF">ACFSYH_11090</name>
</gene>